<comment type="subcellular location">
    <subcellularLocation>
        <location evidence="1">Membrane</location>
        <topology evidence="1">Multi-pass membrane protein</topology>
    </subcellularLocation>
</comment>
<sequence length="273" mass="31081">MPNLQTFEGAYLWKYVPQLSLSLAFLFLFTIATIVQCWKSWRAKAWFTIPFLIAGVCEVVGYATRAFCFDKTGSLILYLFQDIFLVLPPIGFAATLYMVYSRAVRAIRGEALSPVPMRWATWIFVGGDWICLMIQGNAAGLLGNSNLTTIADYIIIAGLVLQIMVTIFFIGCCGTFDRRMNIHLRGTGATTDVPWQASFKMLYATSTMVLMRNVYRVVEFVSQAVNQEGYLQTREWPLYVFDASLMWLLMGAFFIWYPSWLPRGTIKYCPGRL</sequence>
<evidence type="ECO:0000256" key="2">
    <source>
        <dbReference type="ARBA" id="ARBA00022692"/>
    </source>
</evidence>
<keyword evidence="2 5" id="KW-0812">Transmembrane</keyword>
<gene>
    <name evidence="6" type="ORF">N7456_008852</name>
</gene>
<reference evidence="6" key="2">
    <citation type="journal article" date="2023" name="IMA Fungus">
        <title>Comparative genomic study of the Penicillium genus elucidates a diverse pangenome and 15 lateral gene transfer events.</title>
        <authorList>
            <person name="Petersen C."/>
            <person name="Sorensen T."/>
            <person name="Nielsen M.R."/>
            <person name="Sondergaard T.E."/>
            <person name="Sorensen J.L."/>
            <person name="Fitzpatrick D.A."/>
            <person name="Frisvad J.C."/>
            <person name="Nielsen K.L."/>
        </authorList>
    </citation>
    <scope>NUCLEOTIDE SEQUENCE</scope>
    <source>
        <strain evidence="6">IBT 30069</strain>
    </source>
</reference>
<feature type="transmembrane region" description="Helical" evidence="5">
    <location>
        <begin position="236"/>
        <end position="257"/>
    </location>
</feature>
<dbReference type="InterPro" id="IPR007568">
    <property type="entry name" value="RTA1"/>
</dbReference>
<dbReference type="GO" id="GO:0016020">
    <property type="term" value="C:membrane"/>
    <property type="evidence" value="ECO:0007669"/>
    <property type="project" value="UniProtKB-SubCell"/>
</dbReference>
<dbReference type="OrthoDB" id="3358017at2759"/>
<comment type="caution">
    <text evidence="6">The sequence shown here is derived from an EMBL/GenBank/DDBJ whole genome shotgun (WGS) entry which is preliminary data.</text>
</comment>
<evidence type="ECO:0000313" key="6">
    <source>
        <dbReference type="EMBL" id="KAJ5092991.1"/>
    </source>
</evidence>
<feature type="transmembrane region" description="Helical" evidence="5">
    <location>
        <begin position="75"/>
        <end position="99"/>
    </location>
</feature>
<protein>
    <submittedName>
        <fullName evidence="6">RTA1 like protein-domain-containing protein</fullName>
    </submittedName>
</protein>
<organism evidence="6 7">
    <name type="scientific">Penicillium angulare</name>
    <dbReference type="NCBI Taxonomy" id="116970"/>
    <lineage>
        <taxon>Eukaryota</taxon>
        <taxon>Fungi</taxon>
        <taxon>Dikarya</taxon>
        <taxon>Ascomycota</taxon>
        <taxon>Pezizomycotina</taxon>
        <taxon>Eurotiomycetes</taxon>
        <taxon>Eurotiomycetidae</taxon>
        <taxon>Eurotiales</taxon>
        <taxon>Aspergillaceae</taxon>
        <taxon>Penicillium</taxon>
    </lineage>
</organism>
<dbReference type="Proteomes" id="UP001149165">
    <property type="component" value="Unassembled WGS sequence"/>
</dbReference>
<proteinExistence type="predicted"/>
<feature type="transmembrane region" description="Helical" evidence="5">
    <location>
        <begin position="45"/>
        <end position="63"/>
    </location>
</feature>
<feature type="transmembrane region" description="Helical" evidence="5">
    <location>
        <begin position="119"/>
        <end position="141"/>
    </location>
</feature>
<dbReference type="AlphaFoldDB" id="A0A9W9F3M9"/>
<evidence type="ECO:0000313" key="7">
    <source>
        <dbReference type="Proteomes" id="UP001149165"/>
    </source>
</evidence>
<keyword evidence="4 5" id="KW-0472">Membrane</keyword>
<evidence type="ECO:0000256" key="3">
    <source>
        <dbReference type="ARBA" id="ARBA00022989"/>
    </source>
</evidence>
<dbReference type="EMBL" id="JAPQKH010000006">
    <property type="protein sequence ID" value="KAJ5092991.1"/>
    <property type="molecule type" value="Genomic_DNA"/>
</dbReference>
<keyword evidence="3 5" id="KW-1133">Transmembrane helix</keyword>
<name>A0A9W9F3M9_9EURO</name>
<accession>A0A9W9F3M9</accession>
<evidence type="ECO:0000256" key="5">
    <source>
        <dbReference type="SAM" id="Phobius"/>
    </source>
</evidence>
<evidence type="ECO:0000256" key="1">
    <source>
        <dbReference type="ARBA" id="ARBA00004141"/>
    </source>
</evidence>
<feature type="transmembrane region" description="Helical" evidence="5">
    <location>
        <begin position="20"/>
        <end position="38"/>
    </location>
</feature>
<feature type="transmembrane region" description="Helical" evidence="5">
    <location>
        <begin position="153"/>
        <end position="176"/>
    </location>
</feature>
<dbReference type="PANTHER" id="PTHR31465">
    <property type="entry name" value="PROTEIN RTA1-RELATED"/>
    <property type="match status" value="1"/>
</dbReference>
<dbReference type="PANTHER" id="PTHR31465:SF27">
    <property type="entry name" value="DOMAIN PROTEIN, PUTATIVE (AFU_ORTHOLOGUE AFUA_3G01030)-RELATED"/>
    <property type="match status" value="1"/>
</dbReference>
<reference evidence="6" key="1">
    <citation type="submission" date="2022-11" db="EMBL/GenBank/DDBJ databases">
        <authorList>
            <person name="Petersen C."/>
        </authorList>
    </citation>
    <scope>NUCLEOTIDE SEQUENCE</scope>
    <source>
        <strain evidence="6">IBT 30069</strain>
    </source>
</reference>
<dbReference type="Pfam" id="PF04479">
    <property type="entry name" value="RTA1"/>
    <property type="match status" value="1"/>
</dbReference>
<evidence type="ECO:0000256" key="4">
    <source>
        <dbReference type="ARBA" id="ARBA00023136"/>
    </source>
</evidence>
<keyword evidence="7" id="KW-1185">Reference proteome</keyword>